<keyword evidence="1" id="KW-1003">Cell membrane</keyword>
<dbReference type="PROSITE" id="PS51257">
    <property type="entry name" value="PROKAR_LIPOPROTEIN"/>
    <property type="match status" value="1"/>
</dbReference>
<name>A0ABM7P3E5_9BACT</name>
<evidence type="ECO:0000256" key="5">
    <source>
        <dbReference type="ARBA" id="ARBA00023288"/>
    </source>
</evidence>
<keyword evidence="5" id="KW-0449">Lipoprotein</keyword>
<evidence type="ECO:0000256" key="4">
    <source>
        <dbReference type="ARBA" id="ARBA00023139"/>
    </source>
</evidence>
<feature type="domain" description="Lipoprotein YgdI/YgdR-like SH3-like" evidence="7">
    <location>
        <begin position="24"/>
        <end position="71"/>
    </location>
</feature>
<accession>A0ABM7P3E5</accession>
<dbReference type="Gene3D" id="2.30.30.100">
    <property type="match status" value="1"/>
</dbReference>
<dbReference type="InterPro" id="IPR010305">
    <property type="entry name" value="YgdI/YgdR-like"/>
</dbReference>
<evidence type="ECO:0000256" key="2">
    <source>
        <dbReference type="ARBA" id="ARBA00022729"/>
    </source>
</evidence>
<keyword evidence="4" id="KW-0564">Palmitate</keyword>
<dbReference type="NCBIfam" id="NF033216">
    <property type="entry name" value="lipo_YgdI_YgdR"/>
    <property type="match status" value="1"/>
</dbReference>
<organism evidence="8 9">
    <name type="scientific">Pseudodesulfovibrio sediminis</name>
    <dbReference type="NCBI Taxonomy" id="2810563"/>
    <lineage>
        <taxon>Bacteria</taxon>
        <taxon>Pseudomonadati</taxon>
        <taxon>Thermodesulfobacteriota</taxon>
        <taxon>Desulfovibrionia</taxon>
        <taxon>Desulfovibrionales</taxon>
        <taxon>Desulfovibrionaceae</taxon>
    </lineage>
</organism>
<dbReference type="EMBL" id="AP024485">
    <property type="protein sequence ID" value="BCS87283.1"/>
    <property type="molecule type" value="Genomic_DNA"/>
</dbReference>
<feature type="signal peptide" evidence="6">
    <location>
        <begin position="1"/>
        <end position="21"/>
    </location>
</feature>
<dbReference type="SUPFAM" id="SSF50182">
    <property type="entry name" value="Sm-like ribonucleoproteins"/>
    <property type="match status" value="1"/>
</dbReference>
<dbReference type="PANTHER" id="PTHR37011">
    <property type="entry name" value="POT FAMILY PEPTIDE TRANSPORT PROTEIN-RELATED"/>
    <property type="match status" value="1"/>
</dbReference>
<evidence type="ECO:0000259" key="7">
    <source>
        <dbReference type="Pfam" id="PF06004"/>
    </source>
</evidence>
<dbReference type="Proteomes" id="UP001053296">
    <property type="component" value="Chromosome"/>
</dbReference>
<protein>
    <recommendedName>
        <fullName evidence="7">Lipoprotein YgdI/YgdR-like SH3-like domain-containing protein</fullName>
    </recommendedName>
</protein>
<reference evidence="8" key="1">
    <citation type="journal article" date="2022" name="Arch. Microbiol.">
        <title>Pseudodesulfovibrio sediminis sp. nov., a mesophilic and neutrophilic sulfate-reducing bacterium isolated from sediment of a brackish lake.</title>
        <authorList>
            <person name="Takahashi A."/>
            <person name="Kojima H."/>
            <person name="Watanabe M."/>
            <person name="Fukui M."/>
        </authorList>
    </citation>
    <scope>NUCLEOTIDE SEQUENCE</scope>
    <source>
        <strain evidence="8">SF6</strain>
    </source>
</reference>
<dbReference type="RefSeq" id="WP_229593375.1">
    <property type="nucleotide sequence ID" value="NZ_AP024485.1"/>
</dbReference>
<dbReference type="InterPro" id="IPR047807">
    <property type="entry name" value="YgdI/YgdR-like_SH3-like"/>
</dbReference>
<feature type="chain" id="PRO_5047086335" description="Lipoprotein YgdI/YgdR-like SH3-like domain-containing protein" evidence="6">
    <location>
        <begin position="22"/>
        <end position="74"/>
    </location>
</feature>
<keyword evidence="3" id="KW-0472">Membrane</keyword>
<keyword evidence="9" id="KW-1185">Reference proteome</keyword>
<evidence type="ECO:0000313" key="9">
    <source>
        <dbReference type="Proteomes" id="UP001053296"/>
    </source>
</evidence>
<evidence type="ECO:0000256" key="1">
    <source>
        <dbReference type="ARBA" id="ARBA00022475"/>
    </source>
</evidence>
<dbReference type="Pfam" id="PF06004">
    <property type="entry name" value="DUF903"/>
    <property type="match status" value="1"/>
</dbReference>
<dbReference type="PANTHER" id="PTHR37011:SF1">
    <property type="entry name" value="POT FAMILY PEPTIDE TRANSPORT PROTEIN"/>
    <property type="match status" value="1"/>
</dbReference>
<gene>
    <name evidence="8" type="ORF">PSDVSF_05250</name>
</gene>
<dbReference type="InterPro" id="IPR010920">
    <property type="entry name" value="LSM_dom_sf"/>
</dbReference>
<evidence type="ECO:0000313" key="8">
    <source>
        <dbReference type="EMBL" id="BCS87283.1"/>
    </source>
</evidence>
<evidence type="ECO:0000256" key="6">
    <source>
        <dbReference type="SAM" id="SignalP"/>
    </source>
</evidence>
<proteinExistence type="predicted"/>
<sequence>MKKLLTLVVCMVLTWSLAACAHKNYMITTTSGDRFVSMGAPDYDVVTRNYTFTDTQGKTRRLNKNEIETIQARN</sequence>
<keyword evidence="2 6" id="KW-0732">Signal</keyword>
<evidence type="ECO:0000256" key="3">
    <source>
        <dbReference type="ARBA" id="ARBA00023136"/>
    </source>
</evidence>